<feature type="region of interest" description="Disordered" evidence="10">
    <location>
        <begin position="469"/>
        <end position="488"/>
    </location>
</feature>
<dbReference type="InterPro" id="IPR052611">
    <property type="entry name" value="Plant_RLK_LysM"/>
</dbReference>
<dbReference type="GO" id="GO:0005524">
    <property type="term" value="F:ATP binding"/>
    <property type="evidence" value="ECO:0007669"/>
    <property type="project" value="UniProtKB-KW"/>
</dbReference>
<reference evidence="14 15" key="1">
    <citation type="journal article" date="2018" name="PLoS Genet.">
        <title>Population sequencing reveals clonal diversity and ancestral inbreeding in the grapevine cultivar Chardonnay.</title>
        <authorList>
            <person name="Roach M.J."/>
            <person name="Johnson D.L."/>
            <person name="Bohlmann J."/>
            <person name="van Vuuren H.J."/>
            <person name="Jones S.J."/>
            <person name="Pretorius I.S."/>
            <person name="Schmidt S.A."/>
            <person name="Borneman A.R."/>
        </authorList>
    </citation>
    <scope>NUCLEOTIDE SEQUENCE [LARGE SCALE GENOMIC DNA]</scope>
    <source>
        <strain evidence="15">cv. Chardonnay</strain>
        <tissue evidence="14">Leaf</tissue>
    </source>
</reference>
<evidence type="ECO:0000256" key="7">
    <source>
        <dbReference type="ARBA" id="ARBA00022989"/>
    </source>
</evidence>
<keyword evidence="9" id="KW-1015">Disulfide bond</keyword>
<keyword evidence="8 11" id="KW-0472">Membrane</keyword>
<evidence type="ECO:0000256" key="4">
    <source>
        <dbReference type="ARBA" id="ARBA00022729"/>
    </source>
</evidence>
<feature type="transmembrane region" description="Helical" evidence="11">
    <location>
        <begin position="494"/>
        <end position="519"/>
    </location>
</feature>
<evidence type="ECO:0000256" key="5">
    <source>
        <dbReference type="ARBA" id="ARBA00022741"/>
    </source>
</evidence>
<keyword evidence="2" id="KW-1003">Cell membrane</keyword>
<keyword evidence="6" id="KW-0067">ATP-binding</keyword>
<organism evidence="14 15">
    <name type="scientific">Vitis vinifera</name>
    <name type="common">Grape</name>
    <dbReference type="NCBI Taxonomy" id="29760"/>
    <lineage>
        <taxon>Eukaryota</taxon>
        <taxon>Viridiplantae</taxon>
        <taxon>Streptophyta</taxon>
        <taxon>Embryophyta</taxon>
        <taxon>Tracheophyta</taxon>
        <taxon>Spermatophyta</taxon>
        <taxon>Magnoliopsida</taxon>
        <taxon>eudicotyledons</taxon>
        <taxon>Gunneridae</taxon>
        <taxon>Pentapetalae</taxon>
        <taxon>rosids</taxon>
        <taxon>Vitales</taxon>
        <taxon>Vitaceae</taxon>
        <taxon>Viteae</taxon>
        <taxon>Vitis</taxon>
    </lineage>
</organism>
<dbReference type="InterPro" id="IPR018392">
    <property type="entry name" value="LysM"/>
</dbReference>
<evidence type="ECO:0000313" key="14">
    <source>
        <dbReference type="EMBL" id="RVW51172.1"/>
    </source>
</evidence>
<dbReference type="Pfam" id="PF00069">
    <property type="entry name" value="Pkinase"/>
    <property type="match status" value="2"/>
</dbReference>
<dbReference type="PROSITE" id="PS50011">
    <property type="entry name" value="PROTEIN_KINASE_DOM"/>
    <property type="match status" value="2"/>
</dbReference>
<evidence type="ECO:0000259" key="12">
    <source>
        <dbReference type="PROSITE" id="PS50011"/>
    </source>
</evidence>
<feature type="domain" description="Protein kinase" evidence="12">
    <location>
        <begin position="569"/>
        <end position="851"/>
    </location>
</feature>
<evidence type="ECO:0000256" key="9">
    <source>
        <dbReference type="ARBA" id="ARBA00023157"/>
    </source>
</evidence>
<dbReference type="Gene3D" id="1.10.510.10">
    <property type="entry name" value="Transferase(Phosphotransferase) domain 1"/>
    <property type="match status" value="2"/>
</dbReference>
<evidence type="ECO:0000313" key="15">
    <source>
        <dbReference type="Proteomes" id="UP000288805"/>
    </source>
</evidence>
<evidence type="ECO:0000256" key="11">
    <source>
        <dbReference type="SAM" id="Phobius"/>
    </source>
</evidence>
<dbReference type="InterPro" id="IPR000719">
    <property type="entry name" value="Prot_kinase_dom"/>
</dbReference>
<evidence type="ECO:0000256" key="8">
    <source>
        <dbReference type="ARBA" id="ARBA00023136"/>
    </source>
</evidence>
<dbReference type="EMBL" id="QGNW01001186">
    <property type="protein sequence ID" value="RVW51172.1"/>
    <property type="molecule type" value="Genomic_DNA"/>
</dbReference>
<dbReference type="InterPro" id="IPR036779">
    <property type="entry name" value="LysM_dom_sf"/>
</dbReference>
<dbReference type="InterPro" id="IPR056561">
    <property type="entry name" value="NFP_LYK_LysM1"/>
</dbReference>
<protein>
    <submittedName>
        <fullName evidence="14">Protein LYK5</fullName>
    </submittedName>
</protein>
<proteinExistence type="predicted"/>
<name>A0A438EU24_VITVI</name>
<sequence length="872" mass="95322">MRGKVTNFGLARRLGNEEGDGGGLQLTRHVVGTQGYMAPEYVENGVVTPKLDIFAFGVVILELLTGKEAAPSQKKEGGELLSVSINEVLQGDNVRDKLRGFIDPCLAHEYPFDLAFSMAQLAKSCVAHDLNARPTMSDIFVILSKILSSSLDWDPSDDFQASGSLSHATTLNLVILVLAGEDATAFSCVSKSGADAQYKPCLLLLHPHPRVPCLAPHFQYLQQLREGMGRKRPIDGAVSRQGQGGGKALRTLESTRQELQIRDSSLLIYNYLRLQAQQAYLNTDQLDCDNNSNNTKGFVCNGPRKSCLSYLTFRSAPPSYDSPPSIAYLLNSNPSDIATINQISDYNASYTLKYDFENYFTLANNTYQGLTTCQALKAHNPYYYRNLSVGMDLLVPLMCACPTANQTAAGFNYLLTYLVTWGDYISSIADTFGVDDIQSIFDANSLSSDLIFPFTPILVPLKNPPTRIQTTLSPPPPKSPVVPNGGGADSSKKWVYVGVGIGATLLVLLMPSGIILCLLRRRLQSRQDKPVPGAGGGMKKPSYSMENNISLSVSSGGIHHAVESLTVYKYEELQKAAGFFGEANRIKGCVYRGLIKGDDAAIKMMKGDVSEEINILKLINHSNVIRLSGFCVHKGNTYLVYEYAENGSLSDWLHGDGRIGSTLGWKQRVQIACDVANALNYLHNFTNPPCIHKNLKSSNILLDGNMRGKVANFGLARRLENEEGVGGRLQLTRHVVGTQGYMAPEYMENGLITPELDAFAFGVVILELLTGKEAAPSQNKEGRGLCVSVNEVLEGDDVRHKPRGFIDPCLTHDYPFDLAFTMAQLAKSCIAHDLNARPTMSDILIILSKILSSSLDWDSFDDFQSTGFLSHG</sequence>
<accession>A0A438EU24</accession>
<dbReference type="InterPro" id="IPR056562">
    <property type="entry name" value="LysM2_CERK1_LYK3_4_5"/>
</dbReference>
<feature type="domain" description="Protein kinase" evidence="12">
    <location>
        <begin position="1"/>
        <end position="147"/>
    </location>
</feature>
<keyword evidence="5" id="KW-0547">Nucleotide-binding</keyword>
<evidence type="ECO:0000256" key="2">
    <source>
        <dbReference type="ARBA" id="ARBA00022475"/>
    </source>
</evidence>
<evidence type="ECO:0000259" key="13">
    <source>
        <dbReference type="PROSITE" id="PS51782"/>
    </source>
</evidence>
<dbReference type="GO" id="GO:0051707">
    <property type="term" value="P:response to other organism"/>
    <property type="evidence" value="ECO:0007669"/>
    <property type="project" value="UniProtKB-ARBA"/>
</dbReference>
<evidence type="ECO:0000256" key="1">
    <source>
        <dbReference type="ARBA" id="ARBA00004162"/>
    </source>
</evidence>
<comment type="caution">
    <text evidence="14">The sequence shown here is derived from an EMBL/GenBank/DDBJ whole genome shotgun (WGS) entry which is preliminary data.</text>
</comment>
<dbReference type="FunFam" id="1.10.510.10:FF:000468">
    <property type="entry name" value="PTI1-like tyrosine-protein kinase 3"/>
    <property type="match status" value="1"/>
</dbReference>
<evidence type="ECO:0000256" key="10">
    <source>
        <dbReference type="SAM" id="MobiDB-lite"/>
    </source>
</evidence>
<evidence type="ECO:0000256" key="3">
    <source>
        <dbReference type="ARBA" id="ARBA00022692"/>
    </source>
</evidence>
<dbReference type="Pfam" id="PF23446">
    <property type="entry name" value="LysM1_NFP_LYK"/>
    <property type="match status" value="1"/>
</dbReference>
<comment type="subcellular location">
    <subcellularLocation>
        <location evidence="1">Cell membrane</location>
        <topology evidence="1">Single-pass membrane protein</topology>
    </subcellularLocation>
</comment>
<feature type="domain" description="LysM" evidence="13">
    <location>
        <begin position="415"/>
        <end position="459"/>
    </location>
</feature>
<gene>
    <name evidence="14" type="primary">LYK5_4</name>
    <name evidence="14" type="ORF">CK203_084694</name>
</gene>
<dbReference type="AlphaFoldDB" id="A0A438EU24"/>
<evidence type="ECO:0000256" key="6">
    <source>
        <dbReference type="ARBA" id="ARBA00022840"/>
    </source>
</evidence>
<dbReference type="InterPro" id="IPR056563">
    <property type="entry name" value="LysM3_LYK4_5"/>
</dbReference>
<dbReference type="Gene3D" id="3.30.200.20">
    <property type="entry name" value="Phosphorylase Kinase, domain 1"/>
    <property type="match status" value="1"/>
</dbReference>
<dbReference type="Gene3D" id="3.10.350.10">
    <property type="entry name" value="LysM domain"/>
    <property type="match status" value="1"/>
</dbReference>
<dbReference type="PANTHER" id="PTHR45927">
    <property type="entry name" value="LYSM-DOMAIN RECEPTOR-LIKE KINASE-RELATED"/>
    <property type="match status" value="1"/>
</dbReference>
<dbReference type="Proteomes" id="UP000288805">
    <property type="component" value="Unassembled WGS sequence"/>
</dbReference>
<keyword evidence="3 11" id="KW-0812">Transmembrane</keyword>
<keyword evidence="7 11" id="KW-1133">Transmembrane helix</keyword>
<dbReference type="GO" id="GO:0004672">
    <property type="term" value="F:protein kinase activity"/>
    <property type="evidence" value="ECO:0007669"/>
    <property type="project" value="InterPro"/>
</dbReference>
<dbReference type="Pfam" id="PF23473">
    <property type="entry name" value="LysM3_LYK4_5"/>
    <property type="match status" value="1"/>
</dbReference>
<dbReference type="SUPFAM" id="SSF56112">
    <property type="entry name" value="Protein kinase-like (PK-like)"/>
    <property type="match status" value="2"/>
</dbReference>
<dbReference type="OrthoDB" id="4062651at2759"/>
<dbReference type="PROSITE" id="PS51782">
    <property type="entry name" value="LYSM"/>
    <property type="match status" value="1"/>
</dbReference>
<dbReference type="Pfam" id="PF23472">
    <property type="entry name" value="LysM2_CERK1_LYK3_4_5"/>
    <property type="match status" value="1"/>
</dbReference>
<dbReference type="GO" id="GO:0005886">
    <property type="term" value="C:plasma membrane"/>
    <property type="evidence" value="ECO:0007669"/>
    <property type="project" value="UniProtKB-SubCell"/>
</dbReference>
<dbReference type="InterPro" id="IPR011009">
    <property type="entry name" value="Kinase-like_dom_sf"/>
</dbReference>
<keyword evidence="4" id="KW-0732">Signal</keyword>
<dbReference type="PANTHER" id="PTHR45927:SF6">
    <property type="entry name" value="PROTEIN LYK5"/>
    <property type="match status" value="1"/>
</dbReference>